<feature type="compositionally biased region" description="Basic residues" evidence="9">
    <location>
        <begin position="233"/>
        <end position="247"/>
    </location>
</feature>
<dbReference type="PRINTS" id="PR00508">
    <property type="entry name" value="S21N4MTFRASE"/>
</dbReference>
<evidence type="ECO:0000256" key="9">
    <source>
        <dbReference type="SAM" id="MobiDB-lite"/>
    </source>
</evidence>
<dbReference type="Proteomes" id="UP000199398">
    <property type="component" value="Unassembled WGS sequence"/>
</dbReference>
<dbReference type="InterPro" id="IPR002941">
    <property type="entry name" value="DNA_methylase_N4/N6"/>
</dbReference>
<dbReference type="Pfam" id="PF01555">
    <property type="entry name" value="N6_N4_Mtase"/>
    <property type="match status" value="1"/>
</dbReference>
<keyword evidence="4" id="KW-0949">S-adenosyl-L-methionine</keyword>
<dbReference type="SUPFAM" id="SSF53335">
    <property type="entry name" value="S-adenosyl-L-methionine-dependent methyltransferases"/>
    <property type="match status" value="1"/>
</dbReference>
<dbReference type="GO" id="GO:0032259">
    <property type="term" value="P:methylation"/>
    <property type="evidence" value="ECO:0007669"/>
    <property type="project" value="UniProtKB-KW"/>
</dbReference>
<evidence type="ECO:0000256" key="8">
    <source>
        <dbReference type="RuleBase" id="RU362026"/>
    </source>
</evidence>
<protein>
    <recommendedName>
        <fullName evidence="8">Methyltransferase</fullName>
        <ecNumber evidence="8">2.1.1.-</ecNumber>
    </recommendedName>
</protein>
<keyword evidence="6" id="KW-0238">DNA-binding</keyword>
<evidence type="ECO:0000256" key="7">
    <source>
        <dbReference type="ARBA" id="ARBA00049120"/>
    </source>
</evidence>
<proteinExistence type="inferred from homology"/>
<evidence type="ECO:0000256" key="2">
    <source>
        <dbReference type="ARBA" id="ARBA00022603"/>
    </source>
</evidence>
<evidence type="ECO:0000313" key="13">
    <source>
        <dbReference type="Proteomes" id="UP000199398"/>
    </source>
</evidence>
<evidence type="ECO:0000256" key="6">
    <source>
        <dbReference type="ARBA" id="ARBA00023125"/>
    </source>
</evidence>
<keyword evidence="5" id="KW-0680">Restriction system</keyword>
<dbReference type="InterPro" id="IPR001091">
    <property type="entry name" value="RM_Methyltransferase"/>
</dbReference>
<dbReference type="InterPro" id="IPR029063">
    <property type="entry name" value="SAM-dependent_MTases_sf"/>
</dbReference>
<dbReference type="RefSeq" id="WP_093153713.1">
    <property type="nucleotide sequence ID" value="NZ_FOUP01000006.1"/>
</dbReference>
<dbReference type="Gene3D" id="3.40.50.150">
    <property type="entry name" value="Vaccinia Virus protein VP39"/>
    <property type="match status" value="1"/>
</dbReference>
<feature type="domain" description="DNA methylase N-4/N-6" evidence="10">
    <location>
        <begin position="30"/>
        <end position="333"/>
    </location>
</feature>
<dbReference type="OrthoDB" id="9773060at2"/>
<evidence type="ECO:0000313" key="12">
    <source>
        <dbReference type="EMBL" id="SFN68463.1"/>
    </source>
</evidence>
<evidence type="ECO:0000259" key="10">
    <source>
        <dbReference type="Pfam" id="PF01555"/>
    </source>
</evidence>
<accession>A0A1I5B169</accession>
<dbReference type="EMBL" id="FOUP01000006">
    <property type="protein sequence ID" value="SFN68463.1"/>
    <property type="molecule type" value="Genomic_DNA"/>
</dbReference>
<evidence type="ECO:0000313" key="14">
    <source>
        <dbReference type="Proteomes" id="UP000270697"/>
    </source>
</evidence>
<dbReference type="AlphaFoldDB" id="A0A1I5B169"/>
<evidence type="ECO:0000256" key="4">
    <source>
        <dbReference type="ARBA" id="ARBA00022691"/>
    </source>
</evidence>
<organism evidence="12 13">
    <name type="scientific">Saccharopolyspora antimicrobica</name>
    <dbReference type="NCBI Taxonomy" id="455193"/>
    <lineage>
        <taxon>Bacteria</taxon>
        <taxon>Bacillati</taxon>
        <taxon>Actinomycetota</taxon>
        <taxon>Actinomycetes</taxon>
        <taxon>Pseudonocardiales</taxon>
        <taxon>Pseudonocardiaceae</taxon>
        <taxon>Saccharopolyspora</taxon>
    </lineage>
</organism>
<dbReference type="GO" id="GO:0009307">
    <property type="term" value="P:DNA restriction-modification system"/>
    <property type="evidence" value="ECO:0007669"/>
    <property type="project" value="UniProtKB-KW"/>
</dbReference>
<dbReference type="GO" id="GO:0015667">
    <property type="term" value="F:site-specific DNA-methyltransferase (cytosine-N4-specific) activity"/>
    <property type="evidence" value="ECO:0007669"/>
    <property type="project" value="UniProtKB-EC"/>
</dbReference>
<dbReference type="GO" id="GO:0003677">
    <property type="term" value="F:DNA binding"/>
    <property type="evidence" value="ECO:0007669"/>
    <property type="project" value="UniProtKB-KW"/>
</dbReference>
<reference evidence="12 13" key="1">
    <citation type="submission" date="2016-10" db="EMBL/GenBank/DDBJ databases">
        <authorList>
            <person name="de Groot N.N."/>
        </authorList>
    </citation>
    <scope>NUCLEOTIDE SEQUENCE [LARGE SCALE GENOMIC DNA]</scope>
    <source>
        <strain evidence="12 13">CPCC 201259</strain>
    </source>
</reference>
<comment type="catalytic activity">
    <reaction evidence="7">
        <text>a 2'-deoxycytidine in DNA + S-adenosyl-L-methionine = an N(4)-methyl-2'-deoxycytidine in DNA + S-adenosyl-L-homocysteine + H(+)</text>
        <dbReference type="Rhea" id="RHEA:16857"/>
        <dbReference type="Rhea" id="RHEA-COMP:11369"/>
        <dbReference type="Rhea" id="RHEA-COMP:13674"/>
        <dbReference type="ChEBI" id="CHEBI:15378"/>
        <dbReference type="ChEBI" id="CHEBI:57856"/>
        <dbReference type="ChEBI" id="CHEBI:59789"/>
        <dbReference type="ChEBI" id="CHEBI:85452"/>
        <dbReference type="ChEBI" id="CHEBI:137933"/>
        <dbReference type="EC" id="2.1.1.113"/>
    </reaction>
</comment>
<keyword evidence="3" id="KW-0808">Transferase</keyword>
<dbReference type="EMBL" id="RBXX01000002">
    <property type="protein sequence ID" value="RKT86436.1"/>
    <property type="molecule type" value="Genomic_DNA"/>
</dbReference>
<gene>
    <name evidence="11" type="ORF">ATL45_4805</name>
    <name evidence="12" type="ORF">SAMN05421805_10677</name>
</gene>
<reference evidence="11 14" key="2">
    <citation type="submission" date="2018-10" db="EMBL/GenBank/DDBJ databases">
        <title>Sequencing the genomes of 1000 actinobacteria strains.</title>
        <authorList>
            <person name="Klenk H.-P."/>
        </authorList>
    </citation>
    <scope>NUCLEOTIDE SEQUENCE [LARGE SCALE GENOMIC DNA]</scope>
    <source>
        <strain evidence="11 14">DSM 45119</strain>
    </source>
</reference>
<keyword evidence="2 12" id="KW-0489">Methyltransferase</keyword>
<evidence type="ECO:0000256" key="1">
    <source>
        <dbReference type="ARBA" id="ARBA00010203"/>
    </source>
</evidence>
<comment type="similarity">
    <text evidence="1">Belongs to the N(4)/N(6)-methyltransferase family. N(4) subfamily.</text>
</comment>
<evidence type="ECO:0000256" key="3">
    <source>
        <dbReference type="ARBA" id="ARBA00022679"/>
    </source>
</evidence>
<dbReference type="EC" id="2.1.1.-" evidence="8"/>
<sequence>MNELYFHDKHIELRVGDALEEMRSLPDASVDCVVTSPPYWGLRDYGTAVWLGGDPGCLHTLGTTPHQRRTVKKRVPGLRSGAGKQCRNCGAIAHDRQYGLEPTIDEYVNRVRDVSAEVWRLLSAHGTFWINLRDTFSYHNSGTGRTGTATSVESARGVRHKSLMGIPWRVALSLQQDGWIIRNAIIWHKPNAIPDPASDRYSSRYEMVFFLVKQPEYHFDGDQALEPLSQSRPAHRKNHRGGTKPHTVKTPWRPTSNGKNLGDVWSISTRPLPEAHCAPFPIDLPHRCIAAGCPENGRVLDPFSGAGTTGLAARQLGRSFQGIDLRADYHDIFLQRLRQQGWRIEAANEGKPGVDVA</sequence>
<evidence type="ECO:0000313" key="11">
    <source>
        <dbReference type="EMBL" id="RKT86436.1"/>
    </source>
</evidence>
<feature type="region of interest" description="Disordered" evidence="9">
    <location>
        <begin position="231"/>
        <end position="255"/>
    </location>
</feature>
<dbReference type="STRING" id="455193.SAMN05421805_10677"/>
<keyword evidence="14" id="KW-1185">Reference proteome</keyword>
<evidence type="ECO:0000256" key="5">
    <source>
        <dbReference type="ARBA" id="ARBA00022747"/>
    </source>
</evidence>
<dbReference type="InterPro" id="IPR017985">
    <property type="entry name" value="MeTrfase_CN4_CS"/>
</dbReference>
<dbReference type="PROSITE" id="PS00093">
    <property type="entry name" value="N4_MTASE"/>
    <property type="match status" value="1"/>
</dbReference>
<dbReference type="GO" id="GO:0008170">
    <property type="term" value="F:N-methyltransferase activity"/>
    <property type="evidence" value="ECO:0007669"/>
    <property type="project" value="InterPro"/>
</dbReference>
<name>A0A1I5B169_9PSEU</name>
<dbReference type="Proteomes" id="UP000270697">
    <property type="component" value="Unassembled WGS sequence"/>
</dbReference>